<evidence type="ECO:0000256" key="7">
    <source>
        <dbReference type="ARBA" id="ARBA00023004"/>
    </source>
</evidence>
<dbReference type="SUPFAM" id="SSF53383">
    <property type="entry name" value="PLP-dependent transferases"/>
    <property type="match status" value="1"/>
</dbReference>
<keyword evidence="4 11" id="KW-0808">Transferase</keyword>
<evidence type="ECO:0000256" key="9">
    <source>
        <dbReference type="RuleBase" id="RU004504"/>
    </source>
</evidence>
<dbReference type="InterPro" id="IPR000192">
    <property type="entry name" value="Aminotrans_V_dom"/>
</dbReference>
<evidence type="ECO:0000256" key="5">
    <source>
        <dbReference type="ARBA" id="ARBA00022723"/>
    </source>
</evidence>
<dbReference type="GO" id="GO:0031071">
    <property type="term" value="F:cysteine desulfurase activity"/>
    <property type="evidence" value="ECO:0007669"/>
    <property type="project" value="UniProtKB-EC"/>
</dbReference>
<dbReference type="Gene3D" id="3.90.1150.10">
    <property type="entry name" value="Aspartate Aminotransferase, domain 1"/>
    <property type="match status" value="1"/>
</dbReference>
<evidence type="ECO:0000256" key="2">
    <source>
        <dbReference type="ARBA" id="ARBA00006490"/>
    </source>
</evidence>
<dbReference type="PIRSF" id="PIRSF005572">
    <property type="entry name" value="NifS"/>
    <property type="match status" value="1"/>
</dbReference>
<evidence type="ECO:0000256" key="3">
    <source>
        <dbReference type="ARBA" id="ARBA00012239"/>
    </source>
</evidence>
<dbReference type="GO" id="GO:0046872">
    <property type="term" value="F:metal ion binding"/>
    <property type="evidence" value="ECO:0007669"/>
    <property type="project" value="UniProtKB-KW"/>
</dbReference>
<dbReference type="KEGG" id="edi:EDI_096120"/>
<comment type="cofactor">
    <cofactor evidence="1 9">
        <name>pyridoxal 5'-phosphate</name>
        <dbReference type="ChEBI" id="CHEBI:597326"/>
    </cofactor>
</comment>
<reference evidence="12" key="1">
    <citation type="submission" date="2007-12" db="EMBL/GenBank/DDBJ databases">
        <title>Annotation of Entamoeba dispar SAW760.</title>
        <authorList>
            <person name="Lorenzi H."/>
            <person name="Inman J."/>
            <person name="Schobel S."/>
            <person name="Amedeo P."/>
            <person name="Caler E."/>
        </authorList>
    </citation>
    <scope>NUCLEOTIDE SEQUENCE [LARGE SCALE GENOMIC DNA]</scope>
    <source>
        <strain evidence="12">ATCC PRA-260 / SAW760</strain>
    </source>
</reference>
<proteinExistence type="inferred from homology"/>
<dbReference type="Gene3D" id="1.10.260.50">
    <property type="match status" value="1"/>
</dbReference>
<evidence type="ECO:0000313" key="12">
    <source>
        <dbReference type="Proteomes" id="UP000008076"/>
    </source>
</evidence>
<comment type="similarity">
    <text evidence="2">Belongs to the class-V pyridoxal-phosphate-dependent aminotransferase family. NifS/IscS subfamily.</text>
</comment>
<evidence type="ECO:0000256" key="4">
    <source>
        <dbReference type="ARBA" id="ARBA00022679"/>
    </source>
</evidence>
<dbReference type="FunFam" id="3.40.640.10:FF:000084">
    <property type="entry name" value="IscS-like cysteine desulfurase"/>
    <property type="match status" value="1"/>
</dbReference>
<dbReference type="GO" id="GO:0051536">
    <property type="term" value="F:iron-sulfur cluster binding"/>
    <property type="evidence" value="ECO:0007669"/>
    <property type="project" value="UniProtKB-KW"/>
</dbReference>
<dbReference type="PANTHER" id="PTHR11601">
    <property type="entry name" value="CYSTEINE DESULFURYLASE FAMILY MEMBER"/>
    <property type="match status" value="1"/>
</dbReference>
<dbReference type="OrthoDB" id="10250117at2759"/>
<evidence type="ECO:0000256" key="8">
    <source>
        <dbReference type="ARBA" id="ARBA00023014"/>
    </source>
</evidence>
<gene>
    <name evidence="11" type="ORF">EDI_096120</name>
</gene>
<organism evidence="12">
    <name type="scientific">Entamoeba dispar (strain ATCC PRA-260 / SAW760)</name>
    <dbReference type="NCBI Taxonomy" id="370354"/>
    <lineage>
        <taxon>Eukaryota</taxon>
        <taxon>Amoebozoa</taxon>
        <taxon>Evosea</taxon>
        <taxon>Archamoebae</taxon>
        <taxon>Mastigamoebida</taxon>
        <taxon>Entamoebidae</taxon>
        <taxon>Entamoeba</taxon>
    </lineage>
</organism>
<keyword evidence="8" id="KW-0411">Iron-sulfur</keyword>
<sequence>MQDIKSVYLDNNATTMVDPEVLNSMLPYFSEIYGNPNSLHAFGQKARKALSDSLDIIYECIGASDDDTVLITANSTEGNNTVLKTMLARYETMKGRNKIIVSQIEHPSISESEKYLKERGIEVIKMPVNEDGIVDPKDLERLIDDKTALVSCMWVNNETGLIMPVEELCKIAHAHGAFFHSDATQAMGKIKVSVKDVPVDYLTFTAHKFHGPKGVGALFIRAGKPITPLLHGGEQMGGLRSGTIDTPSVVGMAVALKKATHDINIENTYVKKLRDKLEAAIRTIPDVTIVGKPELRVPNTILVAFKGVEGEAMLWDLNKHGIAASTGSACASESLQANPTFKAMKFGEDLSHTGIRLSLSRFNTEEEIDYTIDVIKKSVDRLRQLSSTYA</sequence>
<dbReference type="eggNOG" id="KOG1549">
    <property type="taxonomic scope" value="Eukaryota"/>
</dbReference>
<accession>B0EPQ0</accession>
<feature type="domain" description="Aminotransferase class V" evidence="10">
    <location>
        <begin position="7"/>
        <end position="370"/>
    </location>
</feature>
<evidence type="ECO:0000313" key="11">
    <source>
        <dbReference type="EMBL" id="EDR23480.1"/>
    </source>
</evidence>
<keyword evidence="6" id="KW-0663">Pyridoxal phosphate</keyword>
<dbReference type="Pfam" id="PF00266">
    <property type="entry name" value="Aminotran_5"/>
    <property type="match status" value="1"/>
</dbReference>
<dbReference type="EC" id="2.8.1.7" evidence="3"/>
<dbReference type="GeneID" id="5885260"/>
<dbReference type="PANTHER" id="PTHR11601:SF34">
    <property type="entry name" value="CYSTEINE DESULFURASE"/>
    <property type="match status" value="1"/>
</dbReference>
<dbReference type="VEuPathDB" id="AmoebaDB:EDI_096120"/>
<dbReference type="InterPro" id="IPR015422">
    <property type="entry name" value="PyrdxlP-dep_Trfase_small"/>
</dbReference>
<dbReference type="Gene3D" id="3.40.640.10">
    <property type="entry name" value="Type I PLP-dependent aspartate aminotransferase-like (Major domain)"/>
    <property type="match status" value="1"/>
</dbReference>
<evidence type="ECO:0000256" key="1">
    <source>
        <dbReference type="ARBA" id="ARBA00001933"/>
    </source>
</evidence>
<evidence type="ECO:0000259" key="10">
    <source>
        <dbReference type="Pfam" id="PF00266"/>
    </source>
</evidence>
<keyword evidence="7" id="KW-0408">Iron</keyword>
<dbReference type="Proteomes" id="UP000008076">
    <property type="component" value="Unassembled WGS sequence"/>
</dbReference>
<keyword evidence="5" id="KW-0479">Metal-binding</keyword>
<dbReference type="RefSeq" id="XP_001740105.1">
    <property type="nucleotide sequence ID" value="XM_001740053.1"/>
</dbReference>
<dbReference type="PROSITE" id="PS00595">
    <property type="entry name" value="AA_TRANSFER_CLASS_5"/>
    <property type="match status" value="1"/>
</dbReference>
<dbReference type="InterPro" id="IPR020578">
    <property type="entry name" value="Aminotrans_V_PyrdxlP_BS"/>
</dbReference>
<dbReference type="InterPro" id="IPR016454">
    <property type="entry name" value="Cysteine_dSase"/>
</dbReference>
<name>B0EPQ0_ENTDS</name>
<dbReference type="InterPro" id="IPR015424">
    <property type="entry name" value="PyrdxlP-dep_Trfase"/>
</dbReference>
<dbReference type="InterPro" id="IPR015421">
    <property type="entry name" value="PyrdxlP-dep_Trfase_major"/>
</dbReference>
<dbReference type="EMBL" id="DS550300">
    <property type="protein sequence ID" value="EDR23480.1"/>
    <property type="molecule type" value="Genomic_DNA"/>
</dbReference>
<keyword evidence="12" id="KW-1185">Reference proteome</keyword>
<evidence type="ECO:0000256" key="6">
    <source>
        <dbReference type="ARBA" id="ARBA00022898"/>
    </source>
</evidence>
<dbReference type="AlphaFoldDB" id="B0EPQ0"/>
<protein>
    <recommendedName>
        <fullName evidence="3">cysteine desulfurase</fullName>
        <ecNumber evidence="3">2.8.1.7</ecNumber>
    </recommendedName>
</protein>
<dbReference type="OMA" id="KGLYWAR"/>